<comment type="caution">
    <text evidence="1">The sequence shown here is derived from an EMBL/GenBank/DDBJ whole genome shotgun (WGS) entry which is preliminary data.</text>
</comment>
<evidence type="ECO:0000313" key="1">
    <source>
        <dbReference type="EMBL" id="MEB3749289.1"/>
    </source>
</evidence>
<dbReference type="EMBL" id="JPYA02000001">
    <property type="protein sequence ID" value="MEB3749289.1"/>
    <property type="molecule type" value="Genomic_DNA"/>
</dbReference>
<organism evidence="1 2">
    <name type="scientific">Geobacillus icigianus</name>
    <dbReference type="NCBI Taxonomy" id="1430331"/>
    <lineage>
        <taxon>Bacteria</taxon>
        <taxon>Bacillati</taxon>
        <taxon>Bacillota</taxon>
        <taxon>Bacilli</taxon>
        <taxon>Bacillales</taxon>
        <taxon>Anoxybacillaceae</taxon>
        <taxon>Geobacillus</taxon>
    </lineage>
</organism>
<dbReference type="Proteomes" id="UP000029267">
    <property type="component" value="Unassembled WGS sequence"/>
</dbReference>
<keyword evidence="2" id="KW-1185">Reference proteome</keyword>
<name>A0ABU6BBN1_9BACL</name>
<reference evidence="1 2" key="1">
    <citation type="journal article" date="2014" name="Genome Announc.">
        <title>Draft Genome Sequence of Geobacillus icigianus Strain G1w1T Isolated from Hot Springs in the Valley of Geysers, Kamchatka (Russian Federation).</title>
        <authorList>
            <person name="Bryanskaya A.V."/>
            <person name="Rozanov A.S."/>
            <person name="Logacheva M.D."/>
            <person name="Kotenko A.V."/>
            <person name="Peltek S.E."/>
        </authorList>
    </citation>
    <scope>NUCLEOTIDE SEQUENCE [LARGE SCALE GENOMIC DNA]</scope>
    <source>
        <strain evidence="1 2">G1w1</strain>
    </source>
</reference>
<gene>
    <name evidence="1" type="ORF">EP10_000128</name>
</gene>
<evidence type="ECO:0000313" key="2">
    <source>
        <dbReference type="Proteomes" id="UP000029267"/>
    </source>
</evidence>
<proteinExistence type="predicted"/>
<accession>A0ABU6BBN1</accession>
<sequence>MGHAIVSFLPLSLPDSSPLNENSSPLNQVSCFARQQHIPHRTPASILIVPSRLQTAWPSVVQPQRQLHVVSRSCLQTAWPSVLPKRPLLLVQKTANQAKGALPDKKATLTAVKRGFSFITTHQIRCPLALSYIGVVFVRKSRICQGRLLHTL</sequence>
<protein>
    <submittedName>
        <fullName evidence="1">Uncharacterized protein</fullName>
    </submittedName>
</protein>